<proteinExistence type="predicted"/>
<gene>
    <name evidence="1" type="ORF">WHI96_17770</name>
</gene>
<dbReference type="Gene3D" id="2.60.40.10">
    <property type="entry name" value="Immunoglobulins"/>
    <property type="match status" value="1"/>
</dbReference>
<dbReference type="EMBL" id="JBEDNP010000010">
    <property type="protein sequence ID" value="MEQ3540664.1"/>
    <property type="molecule type" value="Genomic_DNA"/>
</dbReference>
<name>A0ABV1JXI0_9PSEU</name>
<keyword evidence="2" id="KW-1185">Reference proteome</keyword>
<reference evidence="1 2" key="1">
    <citation type="submission" date="2024-03" db="EMBL/GenBank/DDBJ databases">
        <title>Draft genome sequence of Pseudonocardia tropica JCM 19149.</title>
        <authorList>
            <person name="Butdee W."/>
            <person name="Duangmal K."/>
        </authorList>
    </citation>
    <scope>NUCLEOTIDE SEQUENCE [LARGE SCALE GENOMIC DNA]</scope>
    <source>
        <strain evidence="1 2">JCM 19149</strain>
    </source>
</reference>
<protein>
    <submittedName>
        <fullName evidence="1">Uncharacterized protein</fullName>
    </submittedName>
</protein>
<evidence type="ECO:0000313" key="2">
    <source>
        <dbReference type="Proteomes" id="UP001464923"/>
    </source>
</evidence>
<sequence>MHSIEITEIGFRAGDSEQFLLTNDRCSGRTLPPGGTCTIDVTFAPTRGGDASASLSMSLRHVCTATNYFPCAWSDELEGQGRDFERSAEYGHTVITWDSGFMGAAGALNVAGRATE</sequence>
<evidence type="ECO:0000313" key="1">
    <source>
        <dbReference type="EMBL" id="MEQ3540664.1"/>
    </source>
</evidence>
<accession>A0ABV1JXI0</accession>
<comment type="caution">
    <text evidence="1">The sequence shown here is derived from an EMBL/GenBank/DDBJ whole genome shotgun (WGS) entry which is preliminary data.</text>
</comment>
<dbReference type="Proteomes" id="UP001464923">
    <property type="component" value="Unassembled WGS sequence"/>
</dbReference>
<dbReference type="InterPro" id="IPR013783">
    <property type="entry name" value="Ig-like_fold"/>
</dbReference>
<organism evidence="1 2">
    <name type="scientific">Pseudonocardia tropica</name>
    <dbReference type="NCBI Taxonomy" id="681289"/>
    <lineage>
        <taxon>Bacteria</taxon>
        <taxon>Bacillati</taxon>
        <taxon>Actinomycetota</taxon>
        <taxon>Actinomycetes</taxon>
        <taxon>Pseudonocardiales</taxon>
        <taxon>Pseudonocardiaceae</taxon>
        <taxon>Pseudonocardia</taxon>
    </lineage>
</organism>
<dbReference type="RefSeq" id="WP_345644323.1">
    <property type="nucleotide sequence ID" value="NZ_BAABLY010000025.1"/>
</dbReference>